<dbReference type="EMBL" id="JAHUTJ010032930">
    <property type="protein sequence ID" value="MED6276455.1"/>
    <property type="molecule type" value="Genomic_DNA"/>
</dbReference>
<accession>A0ABU7DPR4</accession>
<protein>
    <submittedName>
        <fullName evidence="1">Uncharacterized protein</fullName>
    </submittedName>
</protein>
<gene>
    <name evidence="1" type="ORF">CHARACLAT_003243</name>
</gene>
<comment type="caution">
    <text evidence="1">The sequence shown here is derived from an EMBL/GenBank/DDBJ whole genome shotgun (WGS) entry which is preliminary data.</text>
</comment>
<organism evidence="1 2">
    <name type="scientific">Characodon lateralis</name>
    <dbReference type="NCBI Taxonomy" id="208331"/>
    <lineage>
        <taxon>Eukaryota</taxon>
        <taxon>Metazoa</taxon>
        <taxon>Chordata</taxon>
        <taxon>Craniata</taxon>
        <taxon>Vertebrata</taxon>
        <taxon>Euteleostomi</taxon>
        <taxon>Actinopterygii</taxon>
        <taxon>Neopterygii</taxon>
        <taxon>Teleostei</taxon>
        <taxon>Neoteleostei</taxon>
        <taxon>Acanthomorphata</taxon>
        <taxon>Ovalentaria</taxon>
        <taxon>Atherinomorphae</taxon>
        <taxon>Cyprinodontiformes</taxon>
        <taxon>Goodeidae</taxon>
        <taxon>Characodon</taxon>
    </lineage>
</organism>
<name>A0ABU7DPR4_9TELE</name>
<sequence length="111" mass="13274">MWDVLSFWDCLQGHCIQAETVCIFLRLFLFSNCVAYFITEWFHVKAGRADRSLLIQIRRYFTTREFEASAGENVIRFNFLKESRKEHFPRLNKMLGWFRKCVPVSDLPTET</sequence>
<evidence type="ECO:0000313" key="2">
    <source>
        <dbReference type="Proteomes" id="UP001352852"/>
    </source>
</evidence>
<reference evidence="1 2" key="1">
    <citation type="submission" date="2021-06" db="EMBL/GenBank/DDBJ databases">
        <authorList>
            <person name="Palmer J.M."/>
        </authorList>
    </citation>
    <scope>NUCLEOTIDE SEQUENCE [LARGE SCALE GENOMIC DNA]</scope>
    <source>
        <strain evidence="1 2">CL_MEX2019</strain>
        <tissue evidence="1">Muscle</tissue>
    </source>
</reference>
<evidence type="ECO:0000313" key="1">
    <source>
        <dbReference type="EMBL" id="MED6276455.1"/>
    </source>
</evidence>
<dbReference type="Proteomes" id="UP001352852">
    <property type="component" value="Unassembled WGS sequence"/>
</dbReference>
<keyword evidence="2" id="KW-1185">Reference proteome</keyword>
<proteinExistence type="predicted"/>